<gene>
    <name evidence="1" type="ORF">AX774_g6982</name>
</gene>
<accession>A0A1R1PF95</accession>
<proteinExistence type="predicted"/>
<comment type="caution">
    <text evidence="1">The sequence shown here is derived from an EMBL/GenBank/DDBJ whole genome shotgun (WGS) entry which is preliminary data.</text>
</comment>
<evidence type="ECO:0000313" key="2">
    <source>
        <dbReference type="Proteomes" id="UP000188320"/>
    </source>
</evidence>
<dbReference type="OrthoDB" id="2387460at2759"/>
<dbReference type="Proteomes" id="UP000188320">
    <property type="component" value="Unassembled WGS sequence"/>
</dbReference>
<protein>
    <submittedName>
        <fullName evidence="1">Uncharacterized protein</fullName>
    </submittedName>
</protein>
<dbReference type="EMBL" id="LSSK01001492">
    <property type="protein sequence ID" value="OMH79599.1"/>
    <property type="molecule type" value="Genomic_DNA"/>
</dbReference>
<evidence type="ECO:0000313" key="1">
    <source>
        <dbReference type="EMBL" id="OMH79599.1"/>
    </source>
</evidence>
<dbReference type="AlphaFoldDB" id="A0A1R1PF95"/>
<reference evidence="2" key="1">
    <citation type="submission" date="2017-01" db="EMBL/GenBank/DDBJ databases">
        <authorList>
            <person name="Wang Y."/>
            <person name="White M."/>
            <person name="Kvist S."/>
            <person name="Moncalvo J.-M."/>
        </authorList>
    </citation>
    <scope>NUCLEOTIDE SEQUENCE [LARGE SCALE GENOMIC DNA]</scope>
    <source>
        <strain evidence="2">COL-18-3</strain>
    </source>
</reference>
<sequence length="174" mass="19903">MFLELAIPNTTHQVLADPKSGKRLMNPKKSWMLTAWRLSGHGMTRKVLTTKPEPSSLVIIKKIGLMALFGTIPQQLTSKLCFLLVICGFTRPSDIERIDESRTASSLDSVKFTVVEPKEKRMGFSINKTVYISSHRIDYLCPVSAYREYITKIVKEAFITPKEHRRNTKKKIVY</sequence>
<keyword evidence="2" id="KW-1185">Reference proteome</keyword>
<name>A0A1R1PF95_ZANCU</name>
<organism evidence="1 2">
    <name type="scientific">Zancudomyces culisetae</name>
    <name type="common">Gut fungus</name>
    <name type="synonym">Smittium culisetae</name>
    <dbReference type="NCBI Taxonomy" id="1213189"/>
    <lineage>
        <taxon>Eukaryota</taxon>
        <taxon>Fungi</taxon>
        <taxon>Fungi incertae sedis</taxon>
        <taxon>Zoopagomycota</taxon>
        <taxon>Kickxellomycotina</taxon>
        <taxon>Harpellomycetes</taxon>
        <taxon>Harpellales</taxon>
        <taxon>Legeriomycetaceae</taxon>
        <taxon>Zancudomyces</taxon>
    </lineage>
</organism>